<evidence type="ECO:0000256" key="2">
    <source>
        <dbReference type="ARBA" id="ARBA00004174"/>
    </source>
</evidence>
<dbReference type="InterPro" id="IPR001128">
    <property type="entry name" value="Cyt_P450"/>
</dbReference>
<dbReference type="InterPro" id="IPR036396">
    <property type="entry name" value="Cyt_P450_sf"/>
</dbReference>
<evidence type="ECO:0000256" key="13">
    <source>
        <dbReference type="PIRSR" id="PIRSR602401-1"/>
    </source>
</evidence>
<keyword evidence="9 14" id="KW-0560">Oxidoreductase</keyword>
<dbReference type="PANTHER" id="PTHR24291:SF189">
    <property type="entry name" value="CYTOCHROME P450 4C3-RELATED"/>
    <property type="match status" value="1"/>
</dbReference>
<reference evidence="15" key="1">
    <citation type="journal article" date="2009" name="Mol. Biol. Evol.">
        <title>Comparison of queen-specific gene expression in related lower termite species.</title>
        <authorList>
            <person name="Weil T."/>
            <person name="Korb J."/>
            <person name="Rehli M."/>
        </authorList>
    </citation>
    <scope>NUCLEOTIDE SEQUENCE</scope>
</reference>
<dbReference type="PRINTS" id="PR00385">
    <property type="entry name" value="P450"/>
</dbReference>
<comment type="similarity">
    <text evidence="4 14">Belongs to the cytochrome P450 family.</text>
</comment>
<dbReference type="Pfam" id="PF00067">
    <property type="entry name" value="p450"/>
    <property type="match status" value="1"/>
</dbReference>
<keyword evidence="8" id="KW-0492">Microsome</keyword>
<accession>C1IDD0</accession>
<comment type="subcellular location">
    <subcellularLocation>
        <location evidence="3">Endoplasmic reticulum membrane</location>
        <topology evidence="3">Peripheral membrane protein</topology>
    </subcellularLocation>
    <subcellularLocation>
        <location evidence="2">Microsome membrane</location>
        <topology evidence="2">Peripheral membrane protein</topology>
    </subcellularLocation>
</comment>
<evidence type="ECO:0000256" key="11">
    <source>
        <dbReference type="ARBA" id="ARBA00023033"/>
    </source>
</evidence>
<dbReference type="Gene3D" id="1.10.630.10">
    <property type="entry name" value="Cytochrome P450"/>
    <property type="match status" value="1"/>
</dbReference>
<name>C1IDD0_9NEOP</name>
<dbReference type="InterPro" id="IPR050196">
    <property type="entry name" value="Cytochrome_P450_Monoox"/>
</dbReference>
<evidence type="ECO:0000256" key="7">
    <source>
        <dbReference type="ARBA" id="ARBA00022824"/>
    </source>
</evidence>
<evidence type="ECO:0000256" key="6">
    <source>
        <dbReference type="ARBA" id="ARBA00022723"/>
    </source>
</evidence>
<dbReference type="PANTHER" id="PTHR24291">
    <property type="entry name" value="CYTOCHROME P450 FAMILY 4"/>
    <property type="match status" value="1"/>
</dbReference>
<keyword evidence="7" id="KW-0256">Endoplasmic reticulum</keyword>
<dbReference type="SUPFAM" id="SSF48264">
    <property type="entry name" value="Cytochrome P450"/>
    <property type="match status" value="1"/>
</dbReference>
<dbReference type="AlphaFoldDB" id="C1IDD0"/>
<evidence type="ECO:0000256" key="5">
    <source>
        <dbReference type="ARBA" id="ARBA00022617"/>
    </source>
</evidence>
<evidence type="ECO:0000256" key="3">
    <source>
        <dbReference type="ARBA" id="ARBA00004406"/>
    </source>
</evidence>
<dbReference type="GO" id="GO:0005506">
    <property type="term" value="F:iron ion binding"/>
    <property type="evidence" value="ECO:0007669"/>
    <property type="project" value="InterPro"/>
</dbReference>
<dbReference type="InterPro" id="IPR002401">
    <property type="entry name" value="Cyt_P450_E_grp-I"/>
</dbReference>
<dbReference type="GO" id="GO:0016705">
    <property type="term" value="F:oxidoreductase activity, acting on paired donors, with incorporation or reduction of molecular oxygen"/>
    <property type="evidence" value="ECO:0007669"/>
    <property type="project" value="InterPro"/>
</dbReference>
<sequence length="249" mass="28864">WPQCMPRPRGLWKRGRSNCFMAKGWRARIPVLDMLIELSRDGKDYGHIDVREAIAAMLIVSHETTAVALSFTCWMLSQHQDVQEKVLMEQKEIFGDSDRPATYRDIQEMKYLEMVIRETIRLYPSLPIFGRKLQKDFDVGDFVIPAGANVIFLAYQIHRNPKYFPDPEKFDPDRFLPDNVMRRNPYSYLAFSAGPRNCVGMKYGMQVMKGTLSSVIRKFKILPGSAPLSLRYEIMLGSRTGFKIRLESR</sequence>
<dbReference type="PRINTS" id="PR00463">
    <property type="entry name" value="EP450I"/>
</dbReference>
<comment type="cofactor">
    <cofactor evidence="1 13">
        <name>heme</name>
        <dbReference type="ChEBI" id="CHEBI:30413"/>
    </cofactor>
</comment>
<organism evidence="15">
    <name type="scientific">Cryptotermes cynocephalus</name>
    <dbReference type="NCBI Taxonomy" id="105781"/>
    <lineage>
        <taxon>Eukaryota</taxon>
        <taxon>Metazoa</taxon>
        <taxon>Ecdysozoa</taxon>
        <taxon>Arthropoda</taxon>
        <taxon>Hexapoda</taxon>
        <taxon>Insecta</taxon>
        <taxon>Pterygota</taxon>
        <taxon>Neoptera</taxon>
        <taxon>Polyneoptera</taxon>
        <taxon>Dictyoptera</taxon>
        <taxon>Blattodea</taxon>
        <taxon>Blattoidea</taxon>
        <taxon>Termitoidae</taxon>
        <taxon>Kalotermitidae</taxon>
        <taxon>Cryptotermitinae</taxon>
        <taxon>Cryptotermes</taxon>
    </lineage>
</organism>
<evidence type="ECO:0000256" key="14">
    <source>
        <dbReference type="RuleBase" id="RU000461"/>
    </source>
</evidence>
<evidence type="ECO:0000313" key="15">
    <source>
        <dbReference type="EMBL" id="ACD76734.1"/>
    </source>
</evidence>
<dbReference type="EMBL" id="EU546147">
    <property type="protein sequence ID" value="ACD76734.1"/>
    <property type="molecule type" value="mRNA"/>
</dbReference>
<dbReference type="GO" id="GO:0020037">
    <property type="term" value="F:heme binding"/>
    <property type="evidence" value="ECO:0007669"/>
    <property type="project" value="InterPro"/>
</dbReference>
<dbReference type="GO" id="GO:0004497">
    <property type="term" value="F:monooxygenase activity"/>
    <property type="evidence" value="ECO:0007669"/>
    <property type="project" value="UniProtKB-KW"/>
</dbReference>
<evidence type="ECO:0000256" key="9">
    <source>
        <dbReference type="ARBA" id="ARBA00023002"/>
    </source>
</evidence>
<keyword evidence="6 13" id="KW-0479">Metal-binding</keyword>
<proteinExistence type="evidence at transcript level"/>
<evidence type="ECO:0000256" key="1">
    <source>
        <dbReference type="ARBA" id="ARBA00001971"/>
    </source>
</evidence>
<evidence type="ECO:0000256" key="12">
    <source>
        <dbReference type="ARBA" id="ARBA00023136"/>
    </source>
</evidence>
<evidence type="ECO:0000256" key="4">
    <source>
        <dbReference type="ARBA" id="ARBA00010617"/>
    </source>
</evidence>
<evidence type="ECO:0000256" key="8">
    <source>
        <dbReference type="ARBA" id="ARBA00022848"/>
    </source>
</evidence>
<dbReference type="GO" id="GO:0005789">
    <property type="term" value="C:endoplasmic reticulum membrane"/>
    <property type="evidence" value="ECO:0007669"/>
    <property type="project" value="UniProtKB-SubCell"/>
</dbReference>
<keyword evidence="11 14" id="KW-0503">Monooxygenase</keyword>
<feature type="binding site" description="axial binding residue" evidence="13">
    <location>
        <position position="198"/>
    </location>
    <ligand>
        <name>heme</name>
        <dbReference type="ChEBI" id="CHEBI:30413"/>
    </ligand>
    <ligandPart>
        <name>Fe</name>
        <dbReference type="ChEBI" id="CHEBI:18248"/>
    </ligandPart>
</feature>
<keyword evidence="10 13" id="KW-0408">Iron</keyword>
<evidence type="ECO:0000256" key="10">
    <source>
        <dbReference type="ARBA" id="ARBA00023004"/>
    </source>
</evidence>
<keyword evidence="12" id="KW-0472">Membrane</keyword>
<dbReference type="InterPro" id="IPR017972">
    <property type="entry name" value="Cyt_P450_CS"/>
</dbReference>
<dbReference type="PROSITE" id="PS00086">
    <property type="entry name" value="CYTOCHROME_P450"/>
    <property type="match status" value="1"/>
</dbReference>
<keyword evidence="5 13" id="KW-0349">Heme</keyword>
<protein>
    <submittedName>
        <fullName evidence="15">Female neotenic-specific protein 4</fullName>
    </submittedName>
</protein>
<feature type="non-terminal residue" evidence="15">
    <location>
        <position position="1"/>
    </location>
</feature>